<feature type="coiled-coil region" evidence="3">
    <location>
        <begin position="795"/>
        <end position="822"/>
    </location>
</feature>
<feature type="region of interest" description="Disordered" evidence="4">
    <location>
        <begin position="474"/>
        <end position="510"/>
    </location>
</feature>
<dbReference type="OrthoDB" id="289038at2759"/>
<feature type="region of interest" description="Disordered" evidence="4">
    <location>
        <begin position="947"/>
        <end position="972"/>
    </location>
</feature>
<dbReference type="InterPro" id="IPR006615">
    <property type="entry name" value="Pept_C19_DUSP"/>
</dbReference>
<dbReference type="InterPro" id="IPR000626">
    <property type="entry name" value="Ubiquitin-like_dom"/>
</dbReference>
<proteinExistence type="inferred from homology"/>
<dbReference type="GO" id="GO:0005634">
    <property type="term" value="C:nucleus"/>
    <property type="evidence" value="ECO:0007669"/>
    <property type="project" value="TreeGrafter"/>
</dbReference>
<dbReference type="Gene3D" id="3.10.20.90">
    <property type="entry name" value="Phosphatidylinositol 3-kinase Catalytic Subunit, Chain A, domain 1"/>
    <property type="match status" value="1"/>
</dbReference>
<dbReference type="PANTHER" id="PTHR24006">
    <property type="entry name" value="UBIQUITIN CARBOXYL-TERMINAL HYDROLASE"/>
    <property type="match status" value="1"/>
</dbReference>
<name>A0A1C7MGC3_GRIFR</name>
<comment type="caution">
    <text evidence="8">The sequence shown here is derived from an EMBL/GenBank/DDBJ whole genome shotgun (WGS) entry which is preliminary data.</text>
</comment>
<dbReference type="OMA" id="YLGQEKW"/>
<dbReference type="PROSITE" id="PS00972">
    <property type="entry name" value="USP_1"/>
    <property type="match status" value="1"/>
</dbReference>
<dbReference type="SUPFAM" id="SSF54236">
    <property type="entry name" value="Ubiquitin-like"/>
    <property type="match status" value="1"/>
</dbReference>
<dbReference type="Pfam" id="PF00443">
    <property type="entry name" value="UCH"/>
    <property type="match status" value="1"/>
</dbReference>
<dbReference type="GO" id="GO:0016579">
    <property type="term" value="P:protein deubiquitination"/>
    <property type="evidence" value="ECO:0007669"/>
    <property type="project" value="InterPro"/>
</dbReference>
<gene>
    <name evidence="8" type="primary">USP48</name>
    <name evidence="8" type="ORF">A0H81_04276</name>
</gene>
<dbReference type="SUPFAM" id="SSF54001">
    <property type="entry name" value="Cysteine proteinases"/>
    <property type="match status" value="1"/>
</dbReference>
<dbReference type="CDD" id="cd01795">
    <property type="entry name" value="Ubl_USP48"/>
    <property type="match status" value="1"/>
</dbReference>
<dbReference type="GO" id="GO:0004197">
    <property type="term" value="F:cysteine-type endopeptidase activity"/>
    <property type="evidence" value="ECO:0007669"/>
    <property type="project" value="InterPro"/>
</dbReference>
<evidence type="ECO:0000256" key="1">
    <source>
        <dbReference type="ARBA" id="ARBA00009085"/>
    </source>
</evidence>
<protein>
    <submittedName>
        <fullName evidence="8">Ubiquitin carboxyl-terminal hydrolase 48</fullName>
    </submittedName>
</protein>
<evidence type="ECO:0000256" key="4">
    <source>
        <dbReference type="SAM" id="MobiDB-lite"/>
    </source>
</evidence>
<dbReference type="EMBL" id="LUGG01000004">
    <property type="protein sequence ID" value="OBZ75519.1"/>
    <property type="molecule type" value="Genomic_DNA"/>
</dbReference>
<dbReference type="InterPro" id="IPR018200">
    <property type="entry name" value="USP_CS"/>
</dbReference>
<evidence type="ECO:0000256" key="3">
    <source>
        <dbReference type="SAM" id="Coils"/>
    </source>
</evidence>
<evidence type="ECO:0000256" key="2">
    <source>
        <dbReference type="ARBA" id="ARBA00022737"/>
    </source>
</evidence>
<dbReference type="STRING" id="5627.A0A1C7MGC3"/>
<keyword evidence="9" id="KW-1185">Reference proteome</keyword>
<dbReference type="InterPro" id="IPR035927">
    <property type="entry name" value="DUSP-like_sf"/>
</dbReference>
<dbReference type="SUPFAM" id="SSF143791">
    <property type="entry name" value="DUSP-like"/>
    <property type="match status" value="1"/>
</dbReference>
<sequence length="1138" mass="128022">MPPKRIRRISPAPAGLAAGERLKRAKLTGSASYSAWGWIGTEVTDASDITQEHRLATCGFSRNNSRPLCINKYASKSAPVEQKHANEEASKGELEDDVIVISDDDTPSCSSKGCKSNPYCLNYLSQEKWEDPDKAYEAYLKVINLGENPLVNSREPSFPVGLKNLGATCYANAFLQVWYQDLPFRSGVYRCQPSQDAGHTFEDSPIFQLQVTFAAMQQCIQSAFNPVKLVESLKLRTSEQQDAQEFSKLFMAHLDTEFQKQASPALKSLVADQFQGTQVYNTVCENCHRRSERESDFLEIEVNLQNHATLEERISASLEPETLSEDNRYFCPQCSSLQDAKRYTELRELPPILHFSLLRFVYDLSSMERKKCKHTICFPTTLDMDHFVGSAEMRKQAKKRPSRESKNLYELRGVLLHKGASAYHGHYEAQVFDVQNQSWYQFNDETVTKIESLIPKGLKANGSKTDETCQWLPETTRDPKKRRRVDDSDSEIEILKSSPSTQNDEEPTATHISSKDAYMLVYSRVGEKGSPVKTELSTITLTPPDRALGAVNILNAAHDKACEEFAERENQAKARFNDVRRMVMDIYRSWSLSSRTERCVVASRQALESKSEGAEASENDSVVISSSDIICSHGNLNPEKANDMKAISEPSYLRIISEDHCEILPKLSPSDVCDVCVRDSFIERLYQVEHPRLVARFDEISSVRDDEQGFYISKSWLKDWRLAKPKMHIDTQPDPPPDAPDYEPDVICEHGDLATNSASRRRISVEAYHLLQHLFPSWKPLSTAADLCPVCEALLHISKEDKRELRKQAEDEKAKLRHMHDNALNGNTVLLENVPCAIVPAQFIRSWRQWLLRPGEVCRPEGVDNSSFICEHGMLVLDPNSASDLDSSVAIIKRSDWDVLEELYSGGPLIAVENTGVKMEHELPVCDECRQKRRSTYEMTEITVRVLGPSDPIPSTDSYREEPSQPRHISPQPTLLTYGSRKAGGLRKSHRIRQVKEPGKRRRVTITKAMTVKELKVMLQDDLDIPVISQRLFYKGHELDDSSATLLSLGILSNDLLDLREESEDVNLLSDSDTENPKSKGRREGQGFGGTLLGGSDSQRSSSHPASPTSKPCSACTFENVVDASSCTICDTPFPSDT</sequence>
<dbReference type="InterPro" id="IPR033841">
    <property type="entry name" value="Pep_USP48"/>
</dbReference>
<dbReference type="AlphaFoldDB" id="A0A1C7MGC3"/>
<dbReference type="InterPro" id="IPR028889">
    <property type="entry name" value="USP"/>
</dbReference>
<keyword evidence="8" id="KW-0378">Hydrolase</keyword>
<dbReference type="InterPro" id="IPR038765">
    <property type="entry name" value="Papain-like_cys_pep_sf"/>
</dbReference>
<keyword evidence="2" id="KW-0677">Repeat</keyword>
<evidence type="ECO:0000259" key="7">
    <source>
        <dbReference type="PROSITE" id="PS51283"/>
    </source>
</evidence>
<dbReference type="PROSITE" id="PS50235">
    <property type="entry name" value="USP_3"/>
    <property type="match status" value="1"/>
</dbReference>
<dbReference type="InterPro" id="IPR029071">
    <property type="entry name" value="Ubiquitin-like_domsf"/>
</dbReference>
<evidence type="ECO:0000313" key="8">
    <source>
        <dbReference type="EMBL" id="OBZ75519.1"/>
    </source>
</evidence>
<dbReference type="PROSITE" id="PS00973">
    <property type="entry name" value="USP_2"/>
    <property type="match status" value="1"/>
</dbReference>
<evidence type="ECO:0000259" key="5">
    <source>
        <dbReference type="PROSITE" id="PS50053"/>
    </source>
</evidence>
<dbReference type="Pfam" id="PF00240">
    <property type="entry name" value="ubiquitin"/>
    <property type="match status" value="1"/>
</dbReference>
<dbReference type="SMART" id="SM00213">
    <property type="entry name" value="UBQ"/>
    <property type="match status" value="1"/>
</dbReference>
<feature type="region of interest" description="Disordered" evidence="4">
    <location>
        <begin position="1065"/>
        <end position="1113"/>
    </location>
</feature>
<dbReference type="InterPro" id="IPR044743">
    <property type="entry name" value="Ubl_USP48"/>
</dbReference>
<dbReference type="Gene3D" id="3.90.70.10">
    <property type="entry name" value="Cysteine proteinases"/>
    <property type="match status" value="1"/>
</dbReference>
<evidence type="ECO:0000313" key="9">
    <source>
        <dbReference type="Proteomes" id="UP000092993"/>
    </source>
</evidence>
<dbReference type="PROSITE" id="PS51283">
    <property type="entry name" value="DUSP"/>
    <property type="match status" value="1"/>
</dbReference>
<dbReference type="CDD" id="cd02668">
    <property type="entry name" value="Peptidase_C19L"/>
    <property type="match status" value="1"/>
</dbReference>
<feature type="domain" description="DUSP" evidence="7">
    <location>
        <begin position="685"/>
        <end position="916"/>
    </location>
</feature>
<dbReference type="GO" id="GO:0004843">
    <property type="term" value="F:cysteine-type deubiquitinase activity"/>
    <property type="evidence" value="ECO:0007669"/>
    <property type="project" value="InterPro"/>
</dbReference>
<feature type="compositionally biased region" description="Polar residues" evidence="4">
    <location>
        <begin position="1096"/>
        <end position="1112"/>
    </location>
</feature>
<comment type="similarity">
    <text evidence="1">Belongs to the peptidase C19 family.</text>
</comment>
<accession>A0A1C7MGC3</accession>
<reference evidence="8 9" key="1">
    <citation type="submission" date="2016-03" db="EMBL/GenBank/DDBJ databases">
        <title>Whole genome sequencing of Grifola frondosa 9006-11.</title>
        <authorList>
            <person name="Min B."/>
            <person name="Park H."/>
            <person name="Kim J.-G."/>
            <person name="Cho H."/>
            <person name="Oh Y.-L."/>
            <person name="Kong W.-S."/>
            <person name="Choi I.-G."/>
        </authorList>
    </citation>
    <scope>NUCLEOTIDE SEQUENCE [LARGE SCALE GENOMIC DNA]</scope>
    <source>
        <strain evidence="8 9">9006-11</strain>
    </source>
</reference>
<feature type="domain" description="USP" evidence="6">
    <location>
        <begin position="160"/>
        <end position="525"/>
    </location>
</feature>
<keyword evidence="3" id="KW-0175">Coiled coil</keyword>
<organism evidence="8 9">
    <name type="scientific">Grifola frondosa</name>
    <name type="common">Maitake</name>
    <name type="synonym">Polyporus frondosus</name>
    <dbReference type="NCBI Taxonomy" id="5627"/>
    <lineage>
        <taxon>Eukaryota</taxon>
        <taxon>Fungi</taxon>
        <taxon>Dikarya</taxon>
        <taxon>Basidiomycota</taxon>
        <taxon>Agaricomycotina</taxon>
        <taxon>Agaricomycetes</taxon>
        <taxon>Polyporales</taxon>
        <taxon>Grifolaceae</taxon>
        <taxon>Grifola</taxon>
    </lineage>
</organism>
<dbReference type="GO" id="GO:0005829">
    <property type="term" value="C:cytosol"/>
    <property type="evidence" value="ECO:0007669"/>
    <property type="project" value="TreeGrafter"/>
</dbReference>
<feature type="domain" description="Ubiquitin-like" evidence="5">
    <location>
        <begin position="992"/>
        <end position="1059"/>
    </location>
</feature>
<dbReference type="PROSITE" id="PS50053">
    <property type="entry name" value="UBIQUITIN_2"/>
    <property type="match status" value="1"/>
</dbReference>
<evidence type="ECO:0000259" key="6">
    <source>
        <dbReference type="PROSITE" id="PS50235"/>
    </source>
</evidence>
<dbReference type="InterPro" id="IPR001394">
    <property type="entry name" value="Peptidase_C19_UCH"/>
</dbReference>
<dbReference type="Proteomes" id="UP000092993">
    <property type="component" value="Unassembled WGS sequence"/>
</dbReference>
<feature type="compositionally biased region" description="Basic and acidic residues" evidence="4">
    <location>
        <begin position="1075"/>
        <end position="1085"/>
    </location>
</feature>
<dbReference type="InterPro" id="IPR050164">
    <property type="entry name" value="Peptidase_C19"/>
</dbReference>